<feature type="compositionally biased region" description="Polar residues" evidence="1">
    <location>
        <begin position="372"/>
        <end position="382"/>
    </location>
</feature>
<dbReference type="EMBL" id="LVLJ01002937">
    <property type="protein sequence ID" value="OAE23104.1"/>
    <property type="molecule type" value="Genomic_DNA"/>
</dbReference>
<comment type="caution">
    <text evidence="2">The sequence shown here is derived from an EMBL/GenBank/DDBJ whole genome shotgun (WGS) entry which is preliminary data.</text>
</comment>
<reference evidence="2" key="1">
    <citation type="submission" date="2016-03" db="EMBL/GenBank/DDBJ databases">
        <title>Mechanisms controlling the formation of the plant cell surface in tip-growing cells are functionally conserved among land plants.</title>
        <authorList>
            <person name="Honkanen S."/>
            <person name="Jones V.A."/>
            <person name="Morieri G."/>
            <person name="Champion C."/>
            <person name="Hetherington A.J."/>
            <person name="Kelly S."/>
            <person name="Saint-Marcoux D."/>
            <person name="Proust H."/>
            <person name="Prescott H."/>
            <person name="Dolan L."/>
        </authorList>
    </citation>
    <scope>NUCLEOTIDE SEQUENCE [LARGE SCALE GENOMIC DNA]</scope>
    <source>
        <tissue evidence="2">Whole gametophyte</tissue>
    </source>
</reference>
<feature type="compositionally biased region" description="Polar residues" evidence="1">
    <location>
        <begin position="629"/>
        <end position="644"/>
    </location>
</feature>
<name>A0A176VQC7_MARPO</name>
<feature type="compositionally biased region" description="Low complexity" evidence="1">
    <location>
        <begin position="570"/>
        <end position="595"/>
    </location>
</feature>
<dbReference type="Proteomes" id="UP000077202">
    <property type="component" value="Unassembled WGS sequence"/>
</dbReference>
<proteinExistence type="predicted"/>
<feature type="region of interest" description="Disordered" evidence="1">
    <location>
        <begin position="236"/>
        <end position="271"/>
    </location>
</feature>
<feature type="compositionally biased region" description="Low complexity" evidence="1">
    <location>
        <begin position="28"/>
        <end position="45"/>
    </location>
</feature>
<protein>
    <submittedName>
        <fullName evidence="2">Uncharacterized protein</fullName>
    </submittedName>
</protein>
<dbReference type="AlphaFoldDB" id="A0A176VQC7"/>
<gene>
    <name evidence="2" type="ORF">AXG93_2930s1070</name>
</gene>
<feature type="region of interest" description="Disordered" evidence="1">
    <location>
        <begin position="280"/>
        <end position="299"/>
    </location>
</feature>
<feature type="compositionally biased region" description="Basic and acidic residues" evidence="1">
    <location>
        <begin position="127"/>
        <end position="140"/>
    </location>
</feature>
<dbReference type="PANTHER" id="PTHR13555:SF36">
    <property type="entry name" value="ZINC FINGER C2HC DOMAIN-CONTAINING PROTEIN 1B"/>
    <property type="match status" value="1"/>
</dbReference>
<feature type="region of interest" description="Disordered" evidence="1">
    <location>
        <begin position="541"/>
        <end position="659"/>
    </location>
</feature>
<feature type="region of interest" description="Disordered" evidence="1">
    <location>
        <begin position="370"/>
        <end position="393"/>
    </location>
</feature>
<feature type="compositionally biased region" description="Basic residues" evidence="1">
    <location>
        <begin position="80"/>
        <end position="96"/>
    </location>
</feature>
<feature type="compositionally biased region" description="Polar residues" evidence="1">
    <location>
        <begin position="612"/>
        <end position="623"/>
    </location>
</feature>
<dbReference type="InterPro" id="IPR026319">
    <property type="entry name" value="ZC2HC1A/B-like"/>
</dbReference>
<organism evidence="2 3">
    <name type="scientific">Marchantia polymorpha subsp. ruderalis</name>
    <dbReference type="NCBI Taxonomy" id="1480154"/>
    <lineage>
        <taxon>Eukaryota</taxon>
        <taxon>Viridiplantae</taxon>
        <taxon>Streptophyta</taxon>
        <taxon>Embryophyta</taxon>
        <taxon>Marchantiophyta</taxon>
        <taxon>Marchantiopsida</taxon>
        <taxon>Marchantiidae</taxon>
        <taxon>Marchantiales</taxon>
        <taxon>Marchantiaceae</taxon>
        <taxon>Marchantia</taxon>
    </lineage>
</organism>
<dbReference type="PANTHER" id="PTHR13555">
    <property type="entry name" value="C2H2 ZINC FINGER CGI-62-RELATED"/>
    <property type="match status" value="1"/>
</dbReference>
<evidence type="ECO:0000256" key="1">
    <source>
        <dbReference type="SAM" id="MobiDB-lite"/>
    </source>
</evidence>
<evidence type="ECO:0000313" key="2">
    <source>
        <dbReference type="EMBL" id="OAE23104.1"/>
    </source>
</evidence>
<accession>A0A176VQC7</accession>
<evidence type="ECO:0000313" key="3">
    <source>
        <dbReference type="Proteomes" id="UP000077202"/>
    </source>
</evidence>
<sequence>MDWGWERGVVVGGGGLGKKVQRLHLAQTGTGTAEGEAEAGASGPGSEKDISMADRGEVNIIDRRQSNRCLSVCSGAEEKRKRRAEGRRRRGRRRGRLRSDWDPVESDDEVAIVGGTQPSHRRRRGGGNRERSGGRGRGLEEANVQARWEERDAAMRALCATLPGAIGANALLIILDLYVEYKKTVKRRLLSYARYGGDVEFNTYGEMAGRLGPPHYNLNSGNPLVGNTLHDLNTVDSRNGDLEGITDTDRDPATGDSLDHEEDSNSGGCVPQSYGNSIALQSVSGPETDHSMPLEGDEPPRSPYGVLTLNGKYHVSYICSGLKACGLFIFIFRVSYSFVVADVIPIETARARFLQIIIDHFITHHIVPTPESPTETNYNSPNSKEKLKKRIRTRDGQYEGDPRYLLPLTFVANLYETLIHEVNQRLGTVEGSHEKTMGVALEAAGGLYRRLVKRYPKSGGPMTFKRREMASALEARTKFPQLVTGDEKRVRFVVVHGLELVERPTLPPEDSEWFKRLTGRHEAAITPRDYNFFSPRVKHRRTPQHSLSVGSLPAFPEPSTSLPPPLPIRQQVIPPLQAQQQQQQQAPLPHQQTHQSHQHPHQVHCPVHILGQSHTSQSQNTPTHGAHTTHASLTPHTAHSQHNPHTPPHVQSPVMHTGGVPVMLSMPPNTPAKYCDECGAQYLRETSKYCSECGAKRLGT</sequence>
<keyword evidence="3" id="KW-1185">Reference proteome</keyword>
<feature type="region of interest" description="Disordered" evidence="1">
    <location>
        <begin position="76"/>
        <end position="143"/>
    </location>
</feature>
<feature type="region of interest" description="Disordered" evidence="1">
    <location>
        <begin position="27"/>
        <end position="51"/>
    </location>
</feature>